<sequence length="1448" mass="158518">MRKAGAKEGSIGSKGAIDVNSLSVSTEIAGRPSDLMIKSCTCTGRLSSSSAHNLTDTYISMTCKSCTGESTEDRGGPSCSGKLNNMGLELPRPIDLEVKWMTVKKRQRDTRRARASFGEDTSRDGIGSFCLSGCATNQEMAQDAPVSESEKFGVSILGRRFSDPMENVPIKKRRFHMDFSPSPPFTPLLVDPYEKIPGSSSKAVRSYEKHYKLKTQQIEYKVGNKGRFGDDDFSGIDILASAACESEMSGGILDGECSTLAHLPEERKLENTTGSSKLSLLHNMEDTLNIPGTSHCIYDMPLGSSRSAPDMKSLFVATPTILENLVESASAPKVNCSLYSALNNANEIEIVSDAKSTSVAIANSSDNPEKTIGCLKDTVVQTNHANATNAKSTSVAIANSSDNPEKTIGCSQDTVVQTNHANATRDSRLHWDLNVAMEAWGTDCGAVEDPLVATVSDHDDARNDMNKPGTSHHFESRDGSVVDHSVDTHMDDALKHVSANTKDTCDSPADSPSHPSRNLQLLESGYVGSDALAETMDLPDQKNSRFASAMDSHIRSDPEPALIMEHFASASHVEKINGSHPEPVQCDGLSNMSSVNVHIGSNSLQTSELGTTLKPLASILVSEESKNLPTVGTSHKKVTDFGWSDNKLEEASEQSISESKNQELLDVDSETSKKGEHDTGIFYANERTKYAENLIHPEDNHGSSNCDMAHVHEENGAVAMINSKDSLITCANSSTVETYYISDAAPQVPVPSSECHKLECFTDAGSTVDSKSAAHSYQNGCENELGKVISNVRSDQCYETDTSHISKNLAGVEKVYVEEDDSQYEDGELRESGDCYWVDDGYEDVKHANWHYQVSDYKNEEATPGLTSLHTDSVANNVVIPVANDNGPQSRKEDIAVSPVSSKCSWLTNCLDGGSIADGKSQSIHLRGDTNMYGSNPSRVAVRSATTVSQSERCNDALGDMLNIRMKNTGWDMMPEDQKHSQHDARDVTDSSNRCVLSSDAARDDDSLQKKGLLNRDLQGVERQKSFDRPQRNELSRSDDGYGSGSKSGRAMDSHGSHDMYGTSRHVQTSARVEWVESSKRPRSTRHKSPEYYNYGTSGPRNAAEAAVAKMQSSGFVVARDGTLVRAVDAANAGQMPRRMRNPLSSSCHLISGWGSPVDRDEACGMSRGPVHARKASPERHFGANSNRSSRYGSEMEKNHTTDANLSSVHCSLSSRQRGTPTSRASLNLSRAHSRSPSGSRSRSPHDWAPRNRGKIMANGGSTLWKHSRSPPNHMTKGEIGRMASPRRQPGYDDRAMCYSPLSRNNTYSKNASTWVDGRNGSAVDISDDHNKRYSRRSSPLRITSRNDRFDVMDSQGRPRSGEFYRPTQGRLLYGYNRENKHGRNGEDGRECTDRYANNSVKRYDRSGAVKQFRNDTGDKFRTRISAPRSPDLQRGVSPRRFDRSFER</sequence>
<evidence type="ECO:0000313" key="2">
    <source>
        <dbReference type="EMBL" id="AQK52422.1"/>
    </source>
</evidence>
<feature type="region of interest" description="Disordered" evidence="1">
    <location>
        <begin position="1407"/>
        <end position="1448"/>
    </location>
</feature>
<protein>
    <submittedName>
        <fullName evidence="2">Dentin sialophosphoprotein</fullName>
    </submittedName>
</protein>
<dbReference type="PANTHER" id="PTHR34536">
    <property type="entry name" value="DENTIN SIALOPHOSPHOPROTEIN-LIKE PROTEIN"/>
    <property type="match status" value="1"/>
</dbReference>
<dbReference type="PANTHER" id="PTHR34536:SF6">
    <property type="entry name" value="DENTIN SIALOPHOSPHOPROTEIN-LIKE PROTEIN"/>
    <property type="match status" value="1"/>
</dbReference>
<name>A0A1D6Q1D0_MAIZE</name>
<dbReference type="EMBL" id="CM000780">
    <property type="protein sequence ID" value="AQK52422.1"/>
    <property type="molecule type" value="Genomic_DNA"/>
</dbReference>
<dbReference type="OMA" id="MIRLCTC"/>
<feature type="compositionally biased region" description="Basic and acidic residues" evidence="1">
    <location>
        <begin position="1019"/>
        <end position="1040"/>
    </location>
</feature>
<dbReference type="OrthoDB" id="1350766at2759"/>
<dbReference type="FunCoup" id="A0A1D6Q1D0">
    <property type="interactions" value="2011"/>
</dbReference>
<dbReference type="PaxDb" id="4577-GRMZM2G140500_P01"/>
<reference evidence="2" key="1">
    <citation type="submission" date="2015-12" db="EMBL/GenBank/DDBJ databases">
        <title>Update maize B73 reference genome by single molecule sequencing technologies.</title>
        <authorList>
            <consortium name="Maize Genome Sequencing Project"/>
            <person name="Ware D."/>
        </authorList>
    </citation>
    <scope>NUCLEOTIDE SEQUENCE</scope>
    <source>
        <tissue evidence="2">Seedling</tissue>
    </source>
</reference>
<dbReference type="STRING" id="4577.A0A1D6Q1D0"/>
<dbReference type="ExpressionAtlas" id="A0A1D6Q1D0">
    <property type="expression patterns" value="baseline and differential"/>
</dbReference>
<feature type="compositionally biased region" description="Polar residues" evidence="1">
    <location>
        <begin position="1202"/>
        <end position="1229"/>
    </location>
</feature>
<proteinExistence type="predicted"/>
<feature type="region of interest" description="Disordered" evidence="1">
    <location>
        <begin position="458"/>
        <end position="478"/>
    </location>
</feature>
<dbReference type="IntAct" id="A0A1D6Q1D0">
    <property type="interactions" value="4"/>
</dbReference>
<dbReference type="KEGG" id="zma:103653460"/>
<feature type="region of interest" description="Disordered" evidence="1">
    <location>
        <begin position="1166"/>
        <end position="1293"/>
    </location>
</feature>
<feature type="compositionally biased region" description="Basic and acidic residues" evidence="1">
    <location>
        <begin position="976"/>
        <end position="989"/>
    </location>
</feature>
<feature type="region of interest" description="Disordered" evidence="1">
    <location>
        <begin position="649"/>
        <end position="679"/>
    </location>
</feature>
<gene>
    <name evidence="2" type="ORF">ZEAMMB73_Zm00001d050372</name>
</gene>
<dbReference type="InParanoid" id="A0A1D6Q1D0"/>
<organism evidence="2">
    <name type="scientific">Zea mays</name>
    <name type="common">Maize</name>
    <dbReference type="NCBI Taxonomy" id="4577"/>
    <lineage>
        <taxon>Eukaryota</taxon>
        <taxon>Viridiplantae</taxon>
        <taxon>Streptophyta</taxon>
        <taxon>Embryophyta</taxon>
        <taxon>Tracheophyta</taxon>
        <taxon>Spermatophyta</taxon>
        <taxon>Magnoliopsida</taxon>
        <taxon>Liliopsida</taxon>
        <taxon>Poales</taxon>
        <taxon>Poaceae</taxon>
        <taxon>PACMAD clade</taxon>
        <taxon>Panicoideae</taxon>
        <taxon>Andropogonodae</taxon>
        <taxon>Andropogoneae</taxon>
        <taxon>Tripsacinae</taxon>
        <taxon>Zea</taxon>
    </lineage>
</organism>
<feature type="region of interest" description="Disordered" evidence="1">
    <location>
        <begin position="972"/>
        <end position="1096"/>
    </location>
</feature>
<accession>A0A1D6Q1D0</accession>
<dbReference type="EMBL" id="CM000780">
    <property type="protein sequence ID" value="AQK52423.1"/>
    <property type="molecule type" value="Genomic_DNA"/>
</dbReference>
<feature type="compositionally biased region" description="Basic and acidic residues" evidence="1">
    <location>
        <begin position="670"/>
        <end position="679"/>
    </location>
</feature>
<evidence type="ECO:0000256" key="1">
    <source>
        <dbReference type="SAM" id="MobiDB-lite"/>
    </source>
</evidence>
<dbReference type="eggNOG" id="ENOG502QQSF">
    <property type="taxonomic scope" value="Eukaryota"/>
</dbReference>
<feature type="compositionally biased region" description="Basic and acidic residues" evidence="1">
    <location>
        <begin position="1407"/>
        <end position="1422"/>
    </location>
</feature>